<dbReference type="EMBL" id="JBEDUW010000004">
    <property type="protein sequence ID" value="KAK9932333.1"/>
    <property type="molecule type" value="Genomic_DNA"/>
</dbReference>
<evidence type="ECO:0000256" key="2">
    <source>
        <dbReference type="ARBA" id="ARBA00022741"/>
    </source>
</evidence>
<accession>A0AAW1X5R2</accession>
<keyword evidence="5" id="KW-0030">Aminoacyl-tRNA synthetase</keyword>
<comment type="caution">
    <text evidence="8">The sequence shown here is derived from an EMBL/GenBank/DDBJ whole genome shotgun (WGS) entry which is preliminary data.</text>
</comment>
<organism evidence="8 9">
    <name type="scientific">Rubus argutus</name>
    <name type="common">Southern blackberry</name>
    <dbReference type="NCBI Taxonomy" id="59490"/>
    <lineage>
        <taxon>Eukaryota</taxon>
        <taxon>Viridiplantae</taxon>
        <taxon>Streptophyta</taxon>
        <taxon>Embryophyta</taxon>
        <taxon>Tracheophyta</taxon>
        <taxon>Spermatophyta</taxon>
        <taxon>Magnoliopsida</taxon>
        <taxon>eudicotyledons</taxon>
        <taxon>Gunneridae</taxon>
        <taxon>Pentapetalae</taxon>
        <taxon>rosids</taxon>
        <taxon>fabids</taxon>
        <taxon>Rosales</taxon>
        <taxon>Rosaceae</taxon>
        <taxon>Rosoideae</taxon>
        <taxon>Rosoideae incertae sedis</taxon>
        <taxon>Rubus</taxon>
    </lineage>
</organism>
<feature type="compositionally biased region" description="Basic and acidic residues" evidence="6">
    <location>
        <begin position="14"/>
        <end position="26"/>
    </location>
</feature>
<dbReference type="PANTHER" id="PTHR42780">
    <property type="entry name" value="SOLEUCYL-TRNA SYNTHETASE"/>
    <property type="match status" value="1"/>
</dbReference>
<gene>
    <name evidence="8" type="ORF">M0R45_019575</name>
</gene>
<keyword evidence="4" id="KW-0648">Protein biosynthesis</keyword>
<evidence type="ECO:0000256" key="3">
    <source>
        <dbReference type="ARBA" id="ARBA00022840"/>
    </source>
</evidence>
<evidence type="ECO:0000256" key="6">
    <source>
        <dbReference type="SAM" id="MobiDB-lite"/>
    </source>
</evidence>
<dbReference type="Gene3D" id="1.10.730.10">
    <property type="entry name" value="Isoleucyl-tRNA Synthetase, Domain 1"/>
    <property type="match status" value="1"/>
</dbReference>
<evidence type="ECO:0000313" key="9">
    <source>
        <dbReference type="Proteomes" id="UP001457282"/>
    </source>
</evidence>
<evidence type="ECO:0000259" key="7">
    <source>
        <dbReference type="Pfam" id="PF08264"/>
    </source>
</evidence>
<keyword evidence="9" id="KW-1185">Reference proteome</keyword>
<dbReference type="InterPro" id="IPR023586">
    <property type="entry name" value="Ile-tRNA-ligase_type2"/>
</dbReference>
<keyword evidence="1" id="KW-0436">Ligase</keyword>
<name>A0AAW1X5R2_RUBAR</name>
<dbReference type="InterPro" id="IPR009080">
    <property type="entry name" value="tRNAsynth_Ia_anticodon-bd"/>
</dbReference>
<evidence type="ECO:0000256" key="5">
    <source>
        <dbReference type="ARBA" id="ARBA00023146"/>
    </source>
</evidence>
<evidence type="ECO:0000256" key="4">
    <source>
        <dbReference type="ARBA" id="ARBA00022917"/>
    </source>
</evidence>
<feature type="region of interest" description="Disordered" evidence="6">
    <location>
        <begin position="54"/>
        <end position="77"/>
    </location>
</feature>
<keyword evidence="2" id="KW-0547">Nucleotide-binding</keyword>
<feature type="region of interest" description="Disordered" evidence="6">
    <location>
        <begin position="1"/>
        <end position="26"/>
    </location>
</feature>
<dbReference type="Proteomes" id="UP001457282">
    <property type="component" value="Unassembled WGS sequence"/>
</dbReference>
<feature type="domain" description="Methionyl/Valyl/Leucyl/Isoleucyl-tRNA synthetase anticodon-binding" evidence="7">
    <location>
        <begin position="160"/>
        <end position="241"/>
    </location>
</feature>
<feature type="compositionally biased region" description="Polar residues" evidence="6">
    <location>
        <begin position="1"/>
        <end position="12"/>
    </location>
</feature>
<dbReference type="SUPFAM" id="SSF47323">
    <property type="entry name" value="Anticodon-binding domain of a subclass of class I aminoacyl-tRNA synthetases"/>
    <property type="match status" value="1"/>
</dbReference>
<sequence>MDKNEGGTTFRDTPSFRERTRERERAGASWLVDGGGLVISSGETAAVVYGSSLEQRGRSSTGRKKSRAAAGLSTGHWHGEEKEAAATAAMIKAARVRFVAGERRWRLMLCAWEDRGKARRNGQIARAQGGHGCSWSWQWRKDLAGDGFRAHVLGCKDRLVLLVSCKAIVPLTPFFTEVLYQNMRKVSNVAEDSIHHCSFPEAEGKRDERIERSVSRMMTIIDLARNIRERHNKPLKTPLREMVIVHPNADFLDDIAGKLKEELKTLESLSG</sequence>
<dbReference type="GO" id="GO:0006428">
    <property type="term" value="P:isoleucyl-tRNA aminoacylation"/>
    <property type="evidence" value="ECO:0007669"/>
    <property type="project" value="TreeGrafter"/>
</dbReference>
<dbReference type="GO" id="GO:0005524">
    <property type="term" value="F:ATP binding"/>
    <property type="evidence" value="ECO:0007669"/>
    <property type="project" value="UniProtKB-KW"/>
</dbReference>
<dbReference type="PANTHER" id="PTHR42780:SF1">
    <property type="entry name" value="ISOLEUCINE--TRNA LIGASE, CYTOPLASMIC"/>
    <property type="match status" value="1"/>
</dbReference>
<dbReference type="AlphaFoldDB" id="A0AAW1X5R2"/>
<dbReference type="Pfam" id="PF08264">
    <property type="entry name" value="Anticodon_1"/>
    <property type="match status" value="1"/>
</dbReference>
<evidence type="ECO:0000256" key="1">
    <source>
        <dbReference type="ARBA" id="ARBA00022598"/>
    </source>
</evidence>
<reference evidence="8 9" key="1">
    <citation type="journal article" date="2023" name="G3 (Bethesda)">
        <title>A chromosome-length genome assembly and annotation of blackberry (Rubus argutus, cv. 'Hillquist').</title>
        <authorList>
            <person name="Bruna T."/>
            <person name="Aryal R."/>
            <person name="Dudchenko O."/>
            <person name="Sargent D.J."/>
            <person name="Mead D."/>
            <person name="Buti M."/>
            <person name="Cavallini A."/>
            <person name="Hytonen T."/>
            <person name="Andres J."/>
            <person name="Pham M."/>
            <person name="Weisz D."/>
            <person name="Mascagni F."/>
            <person name="Usai G."/>
            <person name="Natali L."/>
            <person name="Bassil N."/>
            <person name="Fernandez G.E."/>
            <person name="Lomsadze A."/>
            <person name="Armour M."/>
            <person name="Olukolu B."/>
            <person name="Poorten T."/>
            <person name="Britton C."/>
            <person name="Davik J."/>
            <person name="Ashrafi H."/>
            <person name="Aiden E.L."/>
            <person name="Borodovsky M."/>
            <person name="Worthington M."/>
        </authorList>
    </citation>
    <scope>NUCLEOTIDE SEQUENCE [LARGE SCALE GENOMIC DNA]</scope>
    <source>
        <strain evidence="8">PI 553951</strain>
    </source>
</reference>
<dbReference type="InterPro" id="IPR013155">
    <property type="entry name" value="M/V/L/I-tRNA-synth_anticd-bd"/>
</dbReference>
<keyword evidence="3" id="KW-0067">ATP-binding</keyword>
<evidence type="ECO:0000313" key="8">
    <source>
        <dbReference type="EMBL" id="KAK9932333.1"/>
    </source>
</evidence>
<dbReference type="GO" id="GO:0004822">
    <property type="term" value="F:isoleucine-tRNA ligase activity"/>
    <property type="evidence" value="ECO:0007669"/>
    <property type="project" value="InterPro"/>
</dbReference>
<proteinExistence type="predicted"/>
<protein>
    <recommendedName>
        <fullName evidence="7">Methionyl/Valyl/Leucyl/Isoleucyl-tRNA synthetase anticodon-binding domain-containing protein</fullName>
    </recommendedName>
</protein>